<comment type="similarity">
    <text evidence="1">Belongs to the PhzF family.</text>
</comment>
<dbReference type="PANTHER" id="PTHR13774">
    <property type="entry name" value="PHENAZINE BIOSYNTHESIS PROTEIN"/>
    <property type="match status" value="1"/>
</dbReference>
<dbReference type="InterPro" id="IPR003607">
    <property type="entry name" value="HD/PDEase_dom"/>
</dbReference>
<organism evidence="4 5">
    <name type="scientific">Oceanirhabdus seepicola</name>
    <dbReference type="NCBI Taxonomy" id="2828781"/>
    <lineage>
        <taxon>Bacteria</taxon>
        <taxon>Bacillati</taxon>
        <taxon>Bacillota</taxon>
        <taxon>Clostridia</taxon>
        <taxon>Eubacteriales</taxon>
        <taxon>Clostridiaceae</taxon>
        <taxon>Oceanirhabdus</taxon>
    </lineage>
</organism>
<feature type="domain" description="HD/PDEase" evidence="3">
    <location>
        <begin position="56"/>
        <end position="175"/>
    </location>
</feature>
<dbReference type="AlphaFoldDB" id="A0A9J6NY09"/>
<evidence type="ECO:0000313" key="4">
    <source>
        <dbReference type="EMBL" id="MCM1989338.1"/>
    </source>
</evidence>
<dbReference type="SUPFAM" id="SSF54506">
    <property type="entry name" value="Diaminopimelate epimerase-like"/>
    <property type="match status" value="1"/>
</dbReference>
<sequence length="566" mass="64342">MMNNKFEDIIYRARIVLKDELNNSITLDKEAGDEGVEGGKRVEKYLWEVNYPWRRTKKFTYMHCMNVERTSMEIVKEGEFNLSEKELTELRVAAILHDVGKFYILENHADKSAELVKKWFEENKDIEYVIDSKKVIKMVGNHSNKKEISDDICESILKDGDVLDESGATSIFMTSKWADENSPFFFHDLSRKLTNRELSFLNKALHRLITPEAKKLMNKKIDFIKGFIEELNYEIKNDNTKEAFFILKGDNSKIYRIGSFTDKVGGGNPAGVVICDREMSEAEMLSVAKEVGYSETAFISKSQVADFKVRFFTPADEVDLCGHATIAAFHVLYENHIIDDGKYTQETKAGVLEVEVESDGKIIMDQALLEFYEVIDSQEICDSLNIPSDFIHETMPIQVVSTGIRDIFVPVKNIQCINSIKPDFNKVSEISKKYNVTGYHVFTLETLEGATAHCRNFAPLYDIPEEAATGTSNGALSCYLYKYASEHLCGFEVKVIDEGRVDNNEFSGDESYGCLDNNKGSVDRQYNMKFEQGYSMDSPSEIYSKLIIRDGKIERIQVGGHAVGIE</sequence>
<comment type="caution">
    <text evidence="4">The sequence shown here is derived from an EMBL/GenBank/DDBJ whole genome shotgun (WGS) entry which is preliminary data.</text>
</comment>
<protein>
    <submittedName>
        <fullName evidence="4">PhzF family phenazine biosynthesis isomerase</fullName>
    </submittedName>
</protein>
<dbReference type="EMBL" id="JAGSOJ010000001">
    <property type="protein sequence ID" value="MCM1989338.1"/>
    <property type="molecule type" value="Genomic_DNA"/>
</dbReference>
<dbReference type="Pfam" id="PF02567">
    <property type="entry name" value="PhzC-PhzF"/>
    <property type="match status" value="1"/>
</dbReference>
<reference evidence="4" key="1">
    <citation type="journal article" date="2021" name="mSystems">
        <title>Bacteria and Archaea Synergistically Convert Glycine Betaine to Biogenic Methane in the Formosa Cold Seep of the South China Sea.</title>
        <authorList>
            <person name="Li L."/>
            <person name="Zhang W."/>
            <person name="Zhang S."/>
            <person name="Song L."/>
            <person name="Sun Q."/>
            <person name="Zhang H."/>
            <person name="Xiang H."/>
            <person name="Dong X."/>
        </authorList>
    </citation>
    <scope>NUCLEOTIDE SEQUENCE</scope>
    <source>
        <strain evidence="4">ZWT</strain>
    </source>
</reference>
<keyword evidence="2 4" id="KW-0413">Isomerase</keyword>
<accession>A0A9J6NY09</accession>
<keyword evidence="5" id="KW-1185">Reference proteome</keyword>
<dbReference type="RefSeq" id="WP_250858336.1">
    <property type="nucleotide sequence ID" value="NZ_JAGSOJ010000001.1"/>
</dbReference>
<dbReference type="InterPro" id="IPR003719">
    <property type="entry name" value="Phenazine_PhzF-like"/>
</dbReference>
<dbReference type="InterPro" id="IPR006674">
    <property type="entry name" value="HD_domain"/>
</dbReference>
<reference evidence="4" key="2">
    <citation type="submission" date="2021-04" db="EMBL/GenBank/DDBJ databases">
        <authorList>
            <person name="Dong X."/>
        </authorList>
    </citation>
    <scope>NUCLEOTIDE SEQUENCE</scope>
    <source>
        <strain evidence="4">ZWT</strain>
    </source>
</reference>
<dbReference type="GO" id="GO:0016853">
    <property type="term" value="F:isomerase activity"/>
    <property type="evidence" value="ECO:0007669"/>
    <property type="project" value="UniProtKB-KW"/>
</dbReference>
<dbReference type="SUPFAM" id="SSF109604">
    <property type="entry name" value="HD-domain/PDEase-like"/>
    <property type="match status" value="1"/>
</dbReference>
<dbReference type="Pfam" id="PF01966">
    <property type="entry name" value="HD"/>
    <property type="match status" value="1"/>
</dbReference>
<evidence type="ECO:0000313" key="5">
    <source>
        <dbReference type="Proteomes" id="UP001056429"/>
    </source>
</evidence>
<name>A0A9J6NY09_9CLOT</name>
<dbReference type="CDD" id="cd00077">
    <property type="entry name" value="HDc"/>
    <property type="match status" value="1"/>
</dbReference>
<dbReference type="PANTHER" id="PTHR13774:SF39">
    <property type="entry name" value="BIOSYNTHESIS PROTEIN, PUTATIVE-RELATED"/>
    <property type="match status" value="1"/>
</dbReference>
<dbReference type="NCBIfam" id="TIGR00654">
    <property type="entry name" value="PhzF_family"/>
    <property type="match status" value="1"/>
</dbReference>
<dbReference type="GO" id="GO:0005737">
    <property type="term" value="C:cytoplasm"/>
    <property type="evidence" value="ECO:0007669"/>
    <property type="project" value="TreeGrafter"/>
</dbReference>
<gene>
    <name evidence="4" type="ORF">KDK92_06270</name>
</gene>
<evidence type="ECO:0000256" key="1">
    <source>
        <dbReference type="ARBA" id="ARBA00008270"/>
    </source>
</evidence>
<dbReference type="Gene3D" id="3.10.310.10">
    <property type="entry name" value="Diaminopimelate Epimerase, Chain A, domain 1"/>
    <property type="match status" value="2"/>
</dbReference>
<dbReference type="Proteomes" id="UP001056429">
    <property type="component" value="Unassembled WGS sequence"/>
</dbReference>
<evidence type="ECO:0000259" key="3">
    <source>
        <dbReference type="SMART" id="SM00471"/>
    </source>
</evidence>
<proteinExistence type="inferred from homology"/>
<dbReference type="Gene3D" id="1.10.3210.10">
    <property type="entry name" value="Hypothetical protein af1432"/>
    <property type="match status" value="1"/>
</dbReference>
<dbReference type="SMART" id="SM00471">
    <property type="entry name" value="HDc"/>
    <property type="match status" value="1"/>
</dbReference>
<evidence type="ECO:0000256" key="2">
    <source>
        <dbReference type="ARBA" id="ARBA00023235"/>
    </source>
</evidence>